<dbReference type="GO" id="GO:0006465">
    <property type="term" value="P:signal peptide processing"/>
    <property type="evidence" value="ECO:0007669"/>
    <property type="project" value="InterPro"/>
</dbReference>
<accession>A0A1I6FRI9</accession>
<protein>
    <submittedName>
        <fullName evidence="7">Signal peptidase, endoplasmic reticulum-type</fullName>
    </submittedName>
</protein>
<feature type="transmembrane region" description="Helical" evidence="6">
    <location>
        <begin position="246"/>
        <end position="267"/>
    </location>
</feature>
<dbReference type="Proteomes" id="UP000198932">
    <property type="component" value="Unassembled WGS sequence"/>
</dbReference>
<organism evidence="7 8">
    <name type="scientific">Halorubrum sodomense</name>
    <dbReference type="NCBI Taxonomy" id="35743"/>
    <lineage>
        <taxon>Archaea</taxon>
        <taxon>Methanobacteriati</taxon>
        <taxon>Methanobacteriota</taxon>
        <taxon>Stenosarchaea group</taxon>
        <taxon>Halobacteria</taxon>
        <taxon>Halobacteriales</taxon>
        <taxon>Haloferacaceae</taxon>
        <taxon>Halorubrum</taxon>
    </lineage>
</organism>
<name>A0A1I6FRI9_HALSD</name>
<evidence type="ECO:0000256" key="3">
    <source>
        <dbReference type="ARBA" id="ARBA00022989"/>
    </source>
</evidence>
<evidence type="ECO:0000256" key="5">
    <source>
        <dbReference type="SAM" id="MobiDB-lite"/>
    </source>
</evidence>
<gene>
    <name evidence="7" type="ORF">SAMN04487937_1085</name>
</gene>
<dbReference type="InterPro" id="IPR019533">
    <property type="entry name" value="Peptidase_S26"/>
</dbReference>
<keyword evidence="8" id="KW-1185">Reference proteome</keyword>
<dbReference type="EMBL" id="FOYN01000002">
    <property type="protein sequence ID" value="SFR32551.1"/>
    <property type="molecule type" value="Genomic_DNA"/>
</dbReference>
<evidence type="ECO:0000256" key="1">
    <source>
        <dbReference type="ARBA" id="ARBA00004370"/>
    </source>
</evidence>
<feature type="transmembrane region" description="Helical" evidence="6">
    <location>
        <begin position="146"/>
        <end position="168"/>
    </location>
</feature>
<dbReference type="SUPFAM" id="SSF51306">
    <property type="entry name" value="LexA/Signal peptidase"/>
    <property type="match status" value="1"/>
</dbReference>
<keyword evidence="4 6" id="KW-0472">Membrane</keyword>
<dbReference type="InterPro" id="IPR001733">
    <property type="entry name" value="Peptidase_S26B"/>
</dbReference>
<evidence type="ECO:0000256" key="4">
    <source>
        <dbReference type="ARBA" id="ARBA00023136"/>
    </source>
</evidence>
<dbReference type="AlphaFoldDB" id="A0A1I6FRI9"/>
<dbReference type="RefSeq" id="WP_092920560.1">
    <property type="nucleotide sequence ID" value="NZ_FOYN01000002.1"/>
</dbReference>
<dbReference type="CDD" id="cd06530">
    <property type="entry name" value="S26_SPase_I"/>
    <property type="match status" value="1"/>
</dbReference>
<reference evidence="8" key="1">
    <citation type="submission" date="2016-10" db="EMBL/GenBank/DDBJ databases">
        <authorList>
            <person name="Varghese N."/>
            <person name="Submissions S."/>
        </authorList>
    </citation>
    <scope>NUCLEOTIDE SEQUENCE [LARGE SCALE GENOMIC DNA]</scope>
    <source>
        <strain evidence="8">RD 26</strain>
    </source>
</reference>
<sequence>MTQLLTSPRTKRAANVLGIVLLIALVAPFAVYAAPEVVGADESFVVLTASMTPAIAPGDVVIVAERDPAAIAEGDVITFVRGTSDVPVTHRVIDVVDEASALAFETMGDANEGPDPGLVPAGNLVGVVTLTIPYIGYVIQFAGTRVGFVALVLLPFGLLAVTEVWSIVRGRDESKSPAPATGDPDRGDAETAQFEFATESELAPATDAAGASGGVSVDAVGGAAAVLVVFAPYAVYVAFELRSAVAIAAAVATATLLCGALAMWVPASGVLDRSGQSAAAEPERDASETAVAGEVSESERDGDETDSAAVATDEERVEPDESAPVQTPTARPDAAGEGD</sequence>
<feature type="transmembrane region" description="Helical" evidence="6">
    <location>
        <begin position="117"/>
        <end position="139"/>
    </location>
</feature>
<evidence type="ECO:0000313" key="8">
    <source>
        <dbReference type="Proteomes" id="UP000198932"/>
    </source>
</evidence>
<feature type="transmembrane region" description="Helical" evidence="6">
    <location>
        <begin position="219"/>
        <end position="239"/>
    </location>
</feature>
<comment type="subcellular location">
    <subcellularLocation>
        <location evidence="1">Membrane</location>
    </subcellularLocation>
</comment>
<dbReference type="GO" id="GO:0016020">
    <property type="term" value="C:membrane"/>
    <property type="evidence" value="ECO:0007669"/>
    <property type="project" value="UniProtKB-SubCell"/>
</dbReference>
<keyword evidence="2 6" id="KW-0812">Transmembrane</keyword>
<dbReference type="InterPro" id="IPR036286">
    <property type="entry name" value="LexA/Signal_pep-like_sf"/>
</dbReference>
<dbReference type="PANTHER" id="PTHR10806">
    <property type="entry name" value="SIGNAL PEPTIDASE COMPLEX CATALYTIC SUBUNIT SEC11"/>
    <property type="match status" value="1"/>
</dbReference>
<feature type="region of interest" description="Disordered" evidence="5">
    <location>
        <begin position="276"/>
        <end position="339"/>
    </location>
</feature>
<dbReference type="OrthoDB" id="4822at2157"/>
<evidence type="ECO:0000256" key="2">
    <source>
        <dbReference type="ARBA" id="ARBA00022692"/>
    </source>
</evidence>
<proteinExistence type="predicted"/>
<dbReference type="GO" id="GO:0004252">
    <property type="term" value="F:serine-type endopeptidase activity"/>
    <property type="evidence" value="ECO:0007669"/>
    <property type="project" value="InterPro"/>
</dbReference>
<evidence type="ECO:0000313" key="7">
    <source>
        <dbReference type="EMBL" id="SFR32551.1"/>
    </source>
</evidence>
<dbReference type="STRING" id="35743.SAMN04487937_1085"/>
<dbReference type="NCBIfam" id="TIGR02228">
    <property type="entry name" value="sigpep_I_arch"/>
    <property type="match status" value="1"/>
</dbReference>
<feature type="region of interest" description="Disordered" evidence="5">
    <location>
        <begin position="172"/>
        <end position="192"/>
    </location>
</feature>
<evidence type="ECO:0000256" key="6">
    <source>
        <dbReference type="SAM" id="Phobius"/>
    </source>
</evidence>
<dbReference type="PANTHER" id="PTHR10806:SF6">
    <property type="entry name" value="SIGNAL PEPTIDASE COMPLEX CATALYTIC SUBUNIT SEC11"/>
    <property type="match status" value="1"/>
</dbReference>
<keyword evidence="3 6" id="KW-1133">Transmembrane helix</keyword>